<feature type="compositionally biased region" description="Polar residues" evidence="1">
    <location>
        <begin position="28"/>
        <end position="40"/>
    </location>
</feature>
<dbReference type="EMBL" id="JARMAB010000028">
    <property type="protein sequence ID" value="MED1204978.1"/>
    <property type="molecule type" value="Genomic_DNA"/>
</dbReference>
<sequence length="51" mass="5970">MGREQNTHLNRSASPFNRGWYRPKHGYSQANGQTTQTQNLIILKRQTRKQA</sequence>
<evidence type="ECO:0000256" key="1">
    <source>
        <dbReference type="SAM" id="MobiDB-lite"/>
    </source>
</evidence>
<evidence type="ECO:0000313" key="2">
    <source>
        <dbReference type="EMBL" id="MED1204978.1"/>
    </source>
</evidence>
<name>A0ABU6MKV0_9BACI</name>
<gene>
    <name evidence="2" type="ORF">P4T90_18180</name>
</gene>
<feature type="region of interest" description="Disordered" evidence="1">
    <location>
        <begin position="1"/>
        <end position="51"/>
    </location>
</feature>
<dbReference type="RefSeq" id="WP_083953131.1">
    <property type="nucleotide sequence ID" value="NZ_JARMAB010000028.1"/>
</dbReference>
<accession>A0ABU6MKV0</accession>
<comment type="caution">
    <text evidence="2">The sequence shown here is derived from an EMBL/GenBank/DDBJ whole genome shotgun (WGS) entry which is preliminary data.</text>
</comment>
<organism evidence="2 3">
    <name type="scientific">Heyndrickxia acidicola</name>
    <dbReference type="NCBI Taxonomy" id="209389"/>
    <lineage>
        <taxon>Bacteria</taxon>
        <taxon>Bacillati</taxon>
        <taxon>Bacillota</taxon>
        <taxon>Bacilli</taxon>
        <taxon>Bacillales</taxon>
        <taxon>Bacillaceae</taxon>
        <taxon>Heyndrickxia</taxon>
    </lineage>
</organism>
<dbReference type="Pfam" id="PF14139">
    <property type="entry name" value="YpzG"/>
    <property type="match status" value="1"/>
</dbReference>
<dbReference type="Proteomes" id="UP001341444">
    <property type="component" value="Unassembled WGS sequence"/>
</dbReference>
<dbReference type="InterPro" id="IPR025413">
    <property type="entry name" value="YpzG-like"/>
</dbReference>
<evidence type="ECO:0000313" key="3">
    <source>
        <dbReference type="Proteomes" id="UP001341444"/>
    </source>
</evidence>
<proteinExistence type="predicted"/>
<protein>
    <submittedName>
        <fullName evidence="2">YpzG family protein</fullName>
    </submittedName>
</protein>
<reference evidence="2 3" key="1">
    <citation type="submission" date="2023-03" db="EMBL/GenBank/DDBJ databases">
        <title>Bacillus Genome Sequencing.</title>
        <authorList>
            <person name="Dunlap C."/>
        </authorList>
    </citation>
    <scope>NUCLEOTIDE SEQUENCE [LARGE SCALE GENOMIC DNA]</scope>
    <source>
        <strain evidence="2 3">B-23453</strain>
    </source>
</reference>
<keyword evidence="3" id="KW-1185">Reference proteome</keyword>